<evidence type="ECO:0000313" key="6">
    <source>
        <dbReference type="Proteomes" id="UP000030697"/>
    </source>
</evidence>
<reference evidence="5 6" key="1">
    <citation type="submission" date="2013-02" db="EMBL/GenBank/DDBJ databases">
        <title>The Genome Sequence of Plasmodium falciparum UGT5.1.</title>
        <authorList>
            <consortium name="The Broad Institute Genome Sequencing Platform"/>
            <consortium name="The Broad Institute Genome Sequencing Center for Infectious Disease"/>
            <person name="Neafsey D."/>
            <person name="Cheeseman I."/>
            <person name="Volkman S."/>
            <person name="Adams J."/>
            <person name="Walker B."/>
            <person name="Young S.K."/>
            <person name="Zeng Q."/>
            <person name="Gargeya S."/>
            <person name="Fitzgerald M."/>
            <person name="Haas B."/>
            <person name="Abouelleil A."/>
            <person name="Alvarado L."/>
            <person name="Arachchi H.M."/>
            <person name="Berlin A.M."/>
            <person name="Chapman S.B."/>
            <person name="Dewar J."/>
            <person name="Goldberg J."/>
            <person name="Griggs A."/>
            <person name="Gujja S."/>
            <person name="Hansen M."/>
            <person name="Howarth C."/>
            <person name="Imamovic A."/>
            <person name="Larimer J."/>
            <person name="McCowan C."/>
            <person name="Murphy C."/>
            <person name="Neiman D."/>
            <person name="Pearson M."/>
            <person name="Priest M."/>
            <person name="Roberts A."/>
            <person name="Saif S."/>
            <person name="Shea T."/>
            <person name="Sisk P."/>
            <person name="Sykes S."/>
            <person name="Wortman J."/>
            <person name="Nusbaum C."/>
            <person name="Birren B."/>
        </authorList>
    </citation>
    <scope>NUCLEOTIDE SEQUENCE [LARGE SCALE GENOMIC DNA]</scope>
    <source>
        <strain evidence="5 6">UGT5.1</strain>
    </source>
</reference>
<evidence type="ECO:0000313" key="5">
    <source>
        <dbReference type="EMBL" id="EWC78560.1"/>
    </source>
</evidence>
<dbReference type="PANTHER" id="PTHR42885:SF2">
    <property type="entry name" value="HISTIDINOL-PHOSPHATE AMINOTRANSFERASE"/>
    <property type="match status" value="1"/>
</dbReference>
<keyword evidence="4" id="KW-0663">Pyridoxal phosphate</keyword>
<evidence type="ECO:0000256" key="3">
    <source>
        <dbReference type="ARBA" id="ARBA00022679"/>
    </source>
</evidence>
<evidence type="ECO:0000256" key="1">
    <source>
        <dbReference type="ARBA" id="ARBA00001933"/>
    </source>
</evidence>
<dbReference type="AlphaFoldDB" id="W7JHK6"/>
<organism evidence="5 6">
    <name type="scientific">Plasmodium falciparum UGT5.1</name>
    <dbReference type="NCBI Taxonomy" id="1237627"/>
    <lineage>
        <taxon>Eukaryota</taxon>
        <taxon>Sar</taxon>
        <taxon>Alveolata</taxon>
        <taxon>Apicomplexa</taxon>
        <taxon>Aconoidasida</taxon>
        <taxon>Haemosporida</taxon>
        <taxon>Plasmodiidae</taxon>
        <taxon>Plasmodium</taxon>
        <taxon>Plasmodium (Laverania)</taxon>
    </lineage>
</organism>
<name>W7JHK6_PLAFA</name>
<dbReference type="Proteomes" id="UP000030697">
    <property type="component" value="Unassembled WGS sequence"/>
</dbReference>
<evidence type="ECO:0000256" key="4">
    <source>
        <dbReference type="ARBA" id="ARBA00022898"/>
    </source>
</evidence>
<protein>
    <submittedName>
        <fullName evidence="5">Uncharacterized protein</fullName>
    </submittedName>
</protein>
<keyword evidence="3" id="KW-0808">Transferase</keyword>
<accession>W7JHK6</accession>
<gene>
    <name evidence="5" type="ORF">C923_00755</name>
</gene>
<comment type="cofactor">
    <cofactor evidence="1">
        <name>pyridoxal 5'-phosphate</name>
        <dbReference type="ChEBI" id="CHEBI:597326"/>
    </cofactor>
</comment>
<feature type="non-terminal residue" evidence="5">
    <location>
        <position position="337"/>
    </location>
</feature>
<dbReference type="EMBL" id="KE124426">
    <property type="protein sequence ID" value="EWC78560.1"/>
    <property type="molecule type" value="Genomic_DNA"/>
</dbReference>
<dbReference type="PANTHER" id="PTHR42885">
    <property type="entry name" value="HISTIDINOL-PHOSPHATE AMINOTRANSFERASE-RELATED"/>
    <property type="match status" value="1"/>
</dbReference>
<evidence type="ECO:0000256" key="2">
    <source>
        <dbReference type="ARBA" id="ARBA00022576"/>
    </source>
</evidence>
<dbReference type="GO" id="GO:0008483">
    <property type="term" value="F:transaminase activity"/>
    <property type="evidence" value="ECO:0007669"/>
    <property type="project" value="UniProtKB-KW"/>
</dbReference>
<keyword evidence="2" id="KW-0032">Aminotransferase</keyword>
<proteinExistence type="predicted"/>
<sequence>MKLSNDPNFQIDEDSLHMNNIDQNKIEEDVIPDSKAVSDYNVNNQEVQRKSLSLKEDEKMRINSVGVYKVKREEYKNNMHPRNVQQKNINQMYKQYKNINTKVYDENIEYHRKNYEENLYGSTKYDRIEELENYININNVTSVCSLRIKLWEALLLYVNNLNVEFIYFIISCLKEIEVYWGQEATENLHEIINLINDKKYKEVSNKIRETLSSLSVTTGKITDENPFFYTLIVSSKRDENRSNSTNNYSDLTCELNKILQYEHNRLSNQINNKTLEYKIIEVSNAREALLACLINPQILSVVIVDNLNIDEERVEEKDIYNYYNDENNSVRNHSVAN</sequence>
<dbReference type="OrthoDB" id="5978656at2759"/>